<evidence type="ECO:0000313" key="2">
    <source>
        <dbReference type="Proteomes" id="UP000294003"/>
    </source>
</evidence>
<evidence type="ECO:0008006" key="3">
    <source>
        <dbReference type="Google" id="ProtNLM"/>
    </source>
</evidence>
<sequence length="106" mass="11483">MAGSPIELDQRGDLKLRVGLPGDATSNPFLVCPRALARISPVFDRMLYGSFAEAKPADSKDWIADLIADDPAPLAIFLRTAHCRFKEVPGTLTIDGLCALTTPTHY</sequence>
<protein>
    <recommendedName>
        <fullName evidence="3">BTB domain-containing protein</fullName>
    </recommendedName>
</protein>
<organism evidence="1 2">
    <name type="scientific">Monosporascus cannonballus</name>
    <dbReference type="NCBI Taxonomy" id="155416"/>
    <lineage>
        <taxon>Eukaryota</taxon>
        <taxon>Fungi</taxon>
        <taxon>Dikarya</taxon>
        <taxon>Ascomycota</taxon>
        <taxon>Pezizomycotina</taxon>
        <taxon>Sordariomycetes</taxon>
        <taxon>Xylariomycetidae</taxon>
        <taxon>Xylariales</taxon>
        <taxon>Xylariales incertae sedis</taxon>
        <taxon>Monosporascus</taxon>
    </lineage>
</organism>
<name>A0ABY0H1T1_9PEZI</name>
<dbReference type="EMBL" id="QJNS01000212">
    <property type="protein sequence ID" value="RYO82601.1"/>
    <property type="molecule type" value="Genomic_DNA"/>
</dbReference>
<reference evidence="1 2" key="1">
    <citation type="submission" date="2018-06" db="EMBL/GenBank/DDBJ databases">
        <title>Complete Genomes of Monosporascus.</title>
        <authorList>
            <person name="Robinson A.J."/>
            <person name="Natvig D.O."/>
        </authorList>
    </citation>
    <scope>NUCLEOTIDE SEQUENCE [LARGE SCALE GENOMIC DNA]</scope>
    <source>
        <strain evidence="1 2">CBS 609.92</strain>
    </source>
</reference>
<dbReference type="Proteomes" id="UP000294003">
    <property type="component" value="Unassembled WGS sequence"/>
</dbReference>
<accession>A0ABY0H1T1</accession>
<proteinExistence type="predicted"/>
<gene>
    <name evidence="1" type="ORF">DL762_006555</name>
</gene>
<keyword evidence="2" id="KW-1185">Reference proteome</keyword>
<evidence type="ECO:0000313" key="1">
    <source>
        <dbReference type="EMBL" id="RYO82601.1"/>
    </source>
</evidence>
<comment type="caution">
    <text evidence="1">The sequence shown here is derived from an EMBL/GenBank/DDBJ whole genome shotgun (WGS) entry which is preliminary data.</text>
</comment>